<dbReference type="AlphaFoldDB" id="H0V5I8"/>
<dbReference type="GeneID" id="111753972"/>
<feature type="transmembrane region" description="Helical" evidence="5">
    <location>
        <begin position="508"/>
        <end position="531"/>
    </location>
</feature>
<dbReference type="PANTHER" id="PTHR43245:SF51">
    <property type="entry name" value="SHORT CHAIN DEHYDROGENASE_REDUCTASE FAMILY 42E, MEMBER 2"/>
    <property type="match status" value="1"/>
</dbReference>
<keyword evidence="5" id="KW-0472">Membrane</keyword>
<reference evidence="7" key="3">
    <citation type="submission" date="2025-09" db="UniProtKB">
        <authorList>
            <consortium name="Ensembl"/>
        </authorList>
    </citation>
    <scope>IDENTIFICATION</scope>
    <source>
        <strain evidence="7">2N</strain>
    </source>
</reference>
<keyword evidence="5" id="KW-1133">Transmembrane helix</keyword>
<keyword evidence="5" id="KW-0812">Transmembrane</keyword>
<proteinExistence type="inferred from homology"/>
<dbReference type="HOGENOM" id="CLU_007383_6_8_1"/>
<evidence type="ECO:0000256" key="2">
    <source>
        <dbReference type="ARBA" id="ARBA00023002"/>
    </source>
</evidence>
<dbReference type="RefSeq" id="XP_063082717.1">
    <property type="nucleotide sequence ID" value="XM_063226647.1"/>
</dbReference>
<protein>
    <submittedName>
        <fullName evidence="7">Short chain dehydrogenase/reductase family 42E, member 2</fullName>
    </submittedName>
</protein>
<evidence type="ECO:0000256" key="1">
    <source>
        <dbReference type="ARBA" id="ARBA00009219"/>
    </source>
</evidence>
<evidence type="ECO:0000256" key="3">
    <source>
        <dbReference type="ARBA" id="ARBA00023027"/>
    </source>
</evidence>
<dbReference type="eggNOG" id="KOG1430">
    <property type="taxonomic scope" value="Eukaryota"/>
</dbReference>
<evidence type="ECO:0000256" key="4">
    <source>
        <dbReference type="SAM" id="MobiDB-lite"/>
    </source>
</evidence>
<dbReference type="InParanoid" id="H0V5I8"/>
<evidence type="ECO:0000256" key="5">
    <source>
        <dbReference type="SAM" id="Phobius"/>
    </source>
</evidence>
<dbReference type="InterPro" id="IPR050177">
    <property type="entry name" value="Lipid_A_modif_metabolic_enz"/>
</dbReference>
<dbReference type="Proteomes" id="UP000005447">
    <property type="component" value="Unassembled WGS sequence"/>
</dbReference>
<dbReference type="VEuPathDB" id="HostDB:ENSCPOG00000005465"/>
<dbReference type="Gene3D" id="3.40.50.720">
    <property type="entry name" value="NAD(P)-binding Rossmann-like Domain"/>
    <property type="match status" value="1"/>
</dbReference>
<feature type="compositionally biased region" description="Gly residues" evidence="4">
    <location>
        <begin position="31"/>
        <end position="43"/>
    </location>
</feature>
<dbReference type="InterPro" id="IPR036291">
    <property type="entry name" value="NAD(P)-bd_dom_sf"/>
</dbReference>
<dbReference type="OMA" id="CIATGQA"/>
<keyword evidence="8" id="KW-1185">Reference proteome</keyword>
<name>H0V5I8_CAVPO</name>
<dbReference type="GO" id="GO:0016616">
    <property type="term" value="F:oxidoreductase activity, acting on the CH-OH group of donors, NAD or NADP as acceptor"/>
    <property type="evidence" value="ECO:0007669"/>
    <property type="project" value="InterPro"/>
</dbReference>
<evidence type="ECO:0000313" key="7">
    <source>
        <dbReference type="Ensembl" id="ENSCPOP00000004920.3"/>
    </source>
</evidence>
<organism evidence="7 8">
    <name type="scientific">Cavia porcellus</name>
    <name type="common">Guinea pig</name>
    <dbReference type="NCBI Taxonomy" id="10141"/>
    <lineage>
        <taxon>Eukaryota</taxon>
        <taxon>Metazoa</taxon>
        <taxon>Chordata</taxon>
        <taxon>Craniata</taxon>
        <taxon>Vertebrata</taxon>
        <taxon>Euteleostomi</taxon>
        <taxon>Mammalia</taxon>
        <taxon>Eutheria</taxon>
        <taxon>Euarchontoglires</taxon>
        <taxon>Glires</taxon>
        <taxon>Rodentia</taxon>
        <taxon>Hystricomorpha</taxon>
        <taxon>Caviidae</taxon>
        <taxon>Cavia</taxon>
    </lineage>
</organism>
<feature type="compositionally biased region" description="Gly residues" evidence="4">
    <location>
        <begin position="105"/>
        <end position="125"/>
    </location>
</feature>
<evidence type="ECO:0000259" key="6">
    <source>
        <dbReference type="Pfam" id="PF01073"/>
    </source>
</evidence>
<keyword evidence="2" id="KW-0560">Oxidoreductase</keyword>
<keyword evidence="3" id="KW-0520">NAD</keyword>
<reference evidence="7" key="2">
    <citation type="submission" date="2025-08" db="UniProtKB">
        <authorList>
            <consortium name="Ensembl"/>
        </authorList>
    </citation>
    <scope>IDENTIFICATION</scope>
    <source>
        <strain evidence="7">2N</strain>
    </source>
</reference>
<dbReference type="STRING" id="10141.ENSCPOP00000004920"/>
<dbReference type="PANTHER" id="PTHR43245">
    <property type="entry name" value="BIFUNCTIONAL POLYMYXIN RESISTANCE PROTEIN ARNA"/>
    <property type="match status" value="1"/>
</dbReference>
<gene>
    <name evidence="7" type="primary">SDR42E2</name>
</gene>
<comment type="similarity">
    <text evidence="1">Belongs to the 3-beta-HSD family.</text>
</comment>
<dbReference type="SUPFAM" id="SSF51735">
    <property type="entry name" value="NAD(P)-binding Rossmann-fold domains"/>
    <property type="match status" value="1"/>
</dbReference>
<dbReference type="Ensembl" id="ENSCPOT00000005523.3">
    <property type="protein sequence ID" value="ENSCPOP00000004920.3"/>
    <property type="gene ID" value="ENSCPOG00000005465.4"/>
</dbReference>
<reference evidence="8" key="1">
    <citation type="journal article" date="2011" name="Nature">
        <title>A high-resolution map of human evolutionary constraint using 29 mammals.</title>
        <authorList>
            <person name="Lindblad-Toh K."/>
            <person name="Garber M."/>
            <person name="Zuk O."/>
            <person name="Lin M.F."/>
            <person name="Parker B.J."/>
            <person name="Washietl S."/>
            <person name="Kheradpour P."/>
            <person name="Ernst J."/>
            <person name="Jordan G."/>
            <person name="Mauceli E."/>
            <person name="Ward L.D."/>
            <person name="Lowe C.B."/>
            <person name="Holloway A.K."/>
            <person name="Clamp M."/>
            <person name="Gnerre S."/>
            <person name="Alfoldi J."/>
            <person name="Beal K."/>
            <person name="Chang J."/>
            <person name="Clawson H."/>
            <person name="Cuff J."/>
            <person name="Di Palma F."/>
            <person name="Fitzgerald S."/>
            <person name="Flicek P."/>
            <person name="Guttman M."/>
            <person name="Hubisz M.J."/>
            <person name="Jaffe D.B."/>
            <person name="Jungreis I."/>
            <person name="Kent W.J."/>
            <person name="Kostka D."/>
            <person name="Lara M."/>
            <person name="Martins A.L."/>
            <person name="Massingham T."/>
            <person name="Moltke I."/>
            <person name="Raney B.J."/>
            <person name="Rasmussen M.D."/>
            <person name="Robinson J."/>
            <person name="Stark A."/>
            <person name="Vilella A.J."/>
            <person name="Wen J."/>
            <person name="Xie X."/>
            <person name="Zody M.C."/>
            <person name="Baldwin J."/>
            <person name="Bloom T."/>
            <person name="Chin C.W."/>
            <person name="Heiman D."/>
            <person name="Nicol R."/>
            <person name="Nusbaum C."/>
            <person name="Young S."/>
            <person name="Wilkinson J."/>
            <person name="Worley K.C."/>
            <person name="Kovar C.L."/>
            <person name="Muzny D.M."/>
            <person name="Gibbs R.A."/>
            <person name="Cree A."/>
            <person name="Dihn H.H."/>
            <person name="Fowler G."/>
            <person name="Jhangiani S."/>
            <person name="Joshi V."/>
            <person name="Lee S."/>
            <person name="Lewis L.R."/>
            <person name="Nazareth L.V."/>
            <person name="Okwuonu G."/>
            <person name="Santibanez J."/>
            <person name="Warren W.C."/>
            <person name="Mardis E.R."/>
            <person name="Weinstock G.M."/>
            <person name="Wilson R.K."/>
            <person name="Delehaunty K."/>
            <person name="Dooling D."/>
            <person name="Fronik C."/>
            <person name="Fulton L."/>
            <person name="Fulton B."/>
            <person name="Graves T."/>
            <person name="Minx P."/>
            <person name="Sodergren E."/>
            <person name="Birney E."/>
            <person name="Margulies E.H."/>
            <person name="Herrero J."/>
            <person name="Green E.D."/>
            <person name="Haussler D."/>
            <person name="Siepel A."/>
            <person name="Goldman N."/>
            <person name="Pollard K.S."/>
            <person name="Pedersen J.S."/>
            <person name="Lander E.S."/>
            <person name="Kellis M."/>
        </authorList>
    </citation>
    <scope>NUCLEOTIDE SEQUENCE [LARGE SCALE GENOMIC DNA]</scope>
    <source>
        <strain evidence="8">2N</strain>
    </source>
</reference>
<dbReference type="Bgee" id="ENSCPOG00000005465">
    <property type="expression patterns" value="Expressed in pituitary gland and 1 other cell type or tissue"/>
</dbReference>
<feature type="domain" description="3-beta hydroxysteroid dehydrogenase/isomerase" evidence="6">
    <location>
        <begin position="156"/>
        <end position="421"/>
    </location>
</feature>
<feature type="compositionally biased region" description="Polar residues" evidence="4">
    <location>
        <begin position="128"/>
        <end position="151"/>
    </location>
</feature>
<feature type="compositionally biased region" description="Low complexity" evidence="4">
    <location>
        <begin position="95"/>
        <end position="104"/>
    </location>
</feature>
<sequence length="541" mass="56964">MKPNPTGSSPEICKAAGQGGKSCPVCQAWGGVLGPGSGLRSGPGPGPGPSDVLGSGPEAGAVSGPGATLPPGPGVRSVSSLGATPLSGPAAGTIADPGGAPLHGPGAGSVPGPGVGPGTRRGSGSGPQLSESSTSAPSLQQKTQAKTTQVPRQKVLVTGGGGYLGFSLGSSLAKSGTSVILLDLRRPQWELSPGTEFIQADVRDEEALYRALEGVDCVFHVASYGMSGAEKLQKEQIESINVGGTKRVIDGCIRRRVPRLVYTSTVNVAFGGKPIEQGDEDSVPYFPLDKHMDHYSRTKAIADQLTLMANGTPLPGGGTLRTCVLRPPGIYGPEEQKHLPRVASHIKKRLFMFRFGDRRTRMNWVHVRNLVQAHVLAAEALTAAKGYVASGQAYYINDGESVNLFEWMAPLFEKLGYSQPWVQVPTSWVYLTAAVMEHLHVALRPVASVPLLLTRSEVQSVAVTHTFQIAKARAQLGYAPDKFSFADSVERYLQSTSRQPRGSEAGTLLRMLLGLLLLLGLLGLALHFLVLQPLQEAVQSL</sequence>
<accession>H0V5I8</accession>
<dbReference type="Pfam" id="PF01073">
    <property type="entry name" value="3Beta_HSD"/>
    <property type="match status" value="1"/>
</dbReference>
<dbReference type="InterPro" id="IPR002225">
    <property type="entry name" value="3Beta_OHSteriod_DH/Estase"/>
</dbReference>
<dbReference type="FunFam" id="3.40.50.720:FF:000138">
    <property type="entry name" value="Short-chain dehydrogenase/reductase family 42E member 1"/>
    <property type="match status" value="1"/>
</dbReference>
<dbReference type="EMBL" id="AAKN02007647">
    <property type="status" value="NOT_ANNOTATED_CDS"/>
    <property type="molecule type" value="Genomic_DNA"/>
</dbReference>
<dbReference type="GeneTree" id="ENSGT00940000160393"/>
<evidence type="ECO:0000313" key="8">
    <source>
        <dbReference type="Proteomes" id="UP000005447"/>
    </source>
</evidence>
<dbReference type="GO" id="GO:0006694">
    <property type="term" value="P:steroid biosynthetic process"/>
    <property type="evidence" value="ECO:0007669"/>
    <property type="project" value="InterPro"/>
</dbReference>
<feature type="region of interest" description="Disordered" evidence="4">
    <location>
        <begin position="1"/>
        <end position="153"/>
    </location>
</feature>